<feature type="coiled-coil region" evidence="1">
    <location>
        <begin position="13"/>
        <end position="40"/>
    </location>
</feature>
<name>A0ABD5RS13_9EURY</name>
<proteinExistence type="predicted"/>
<evidence type="ECO:0000256" key="1">
    <source>
        <dbReference type="SAM" id="Coils"/>
    </source>
</evidence>
<dbReference type="Proteomes" id="UP001596099">
    <property type="component" value="Unassembled WGS sequence"/>
</dbReference>
<dbReference type="RefSeq" id="WP_247417869.1">
    <property type="nucleotide sequence ID" value="NZ_JALLGW010000001.1"/>
</dbReference>
<gene>
    <name evidence="2" type="ORF">ACFPYI_18805</name>
</gene>
<evidence type="ECO:0000313" key="3">
    <source>
        <dbReference type="Proteomes" id="UP001596099"/>
    </source>
</evidence>
<keyword evidence="1" id="KW-0175">Coiled coil</keyword>
<sequence>MPSGVGVVRIRVMGIEERVLKNLCESLDQLESEIQVLELTPEHRYDTVDCVIVGSEVSRQIARCSEITATSMILPVVAIAIETLGQSFVATSHIDKTLIATTNSGRNY</sequence>
<reference evidence="2 3" key="1">
    <citation type="journal article" date="2019" name="Int. J. Syst. Evol. Microbiol.">
        <title>The Global Catalogue of Microorganisms (GCM) 10K type strain sequencing project: providing services to taxonomists for standard genome sequencing and annotation.</title>
        <authorList>
            <consortium name="The Broad Institute Genomics Platform"/>
            <consortium name="The Broad Institute Genome Sequencing Center for Infectious Disease"/>
            <person name="Wu L."/>
            <person name="Ma J."/>
        </authorList>
    </citation>
    <scope>NUCLEOTIDE SEQUENCE [LARGE SCALE GENOMIC DNA]</scope>
    <source>
        <strain evidence="2 3">CGMCC 1.12543</strain>
    </source>
</reference>
<accession>A0ABD5RS13</accession>
<dbReference type="AlphaFoldDB" id="A0ABD5RS13"/>
<organism evidence="2 3">
    <name type="scientific">Halomarina salina</name>
    <dbReference type="NCBI Taxonomy" id="1872699"/>
    <lineage>
        <taxon>Archaea</taxon>
        <taxon>Methanobacteriati</taxon>
        <taxon>Methanobacteriota</taxon>
        <taxon>Stenosarchaea group</taxon>
        <taxon>Halobacteria</taxon>
        <taxon>Halobacteriales</taxon>
        <taxon>Natronomonadaceae</taxon>
        <taxon>Halomarina</taxon>
    </lineage>
</organism>
<dbReference type="EMBL" id="JBHSQH010000001">
    <property type="protein sequence ID" value="MFC5973385.1"/>
    <property type="molecule type" value="Genomic_DNA"/>
</dbReference>
<keyword evidence="3" id="KW-1185">Reference proteome</keyword>
<evidence type="ECO:0000313" key="2">
    <source>
        <dbReference type="EMBL" id="MFC5973385.1"/>
    </source>
</evidence>
<protein>
    <submittedName>
        <fullName evidence="2">Uncharacterized protein</fullName>
    </submittedName>
</protein>
<comment type="caution">
    <text evidence="2">The sequence shown here is derived from an EMBL/GenBank/DDBJ whole genome shotgun (WGS) entry which is preliminary data.</text>
</comment>